<dbReference type="InterPro" id="IPR037512">
    <property type="entry name" value="PGPase_prok"/>
</dbReference>
<dbReference type="Pfam" id="PF13419">
    <property type="entry name" value="HAD_2"/>
    <property type="match status" value="1"/>
</dbReference>
<comment type="catalytic activity">
    <reaction evidence="1 10">
        <text>2-phosphoglycolate + H2O = glycolate + phosphate</text>
        <dbReference type="Rhea" id="RHEA:14369"/>
        <dbReference type="ChEBI" id="CHEBI:15377"/>
        <dbReference type="ChEBI" id="CHEBI:29805"/>
        <dbReference type="ChEBI" id="CHEBI:43474"/>
        <dbReference type="ChEBI" id="CHEBI:58033"/>
        <dbReference type="EC" id="3.1.3.18"/>
    </reaction>
</comment>
<name>A0ABW3YTK9_MYCRA</name>
<comment type="similarity">
    <text evidence="4 10">Belongs to the HAD-like hydrolase superfamily. CbbY/CbbZ/Gph/YieH family.</text>
</comment>
<dbReference type="NCBIfam" id="TIGR01549">
    <property type="entry name" value="HAD-SF-IA-v1"/>
    <property type="match status" value="1"/>
</dbReference>
<dbReference type="EMBL" id="JBHTNF010000001">
    <property type="protein sequence ID" value="MFD1326882.1"/>
    <property type="molecule type" value="Genomic_DNA"/>
</dbReference>
<evidence type="ECO:0000256" key="9">
    <source>
        <dbReference type="ARBA" id="ARBA00023277"/>
    </source>
</evidence>
<dbReference type="Gene3D" id="3.40.50.1000">
    <property type="entry name" value="HAD superfamily/HAD-like"/>
    <property type="match status" value="1"/>
</dbReference>
<evidence type="ECO:0000256" key="10">
    <source>
        <dbReference type="HAMAP-Rule" id="MF_00495"/>
    </source>
</evidence>
<feature type="active site" description="Nucleophile" evidence="10">
    <location>
        <position position="9"/>
    </location>
</feature>
<comment type="caution">
    <text evidence="11">The sequence shown here is derived from an EMBL/GenBank/DDBJ whole genome shotgun (WGS) entry which is preliminary data.</text>
</comment>
<keyword evidence="9 10" id="KW-0119">Carbohydrate metabolism</keyword>
<dbReference type="PANTHER" id="PTHR43434">
    <property type="entry name" value="PHOSPHOGLYCOLATE PHOSPHATASE"/>
    <property type="match status" value="1"/>
</dbReference>
<dbReference type="HAMAP" id="MF_00495">
    <property type="entry name" value="GPH_hydrolase_bact"/>
    <property type="match status" value="1"/>
</dbReference>
<keyword evidence="7 10" id="KW-0378">Hydrolase</keyword>
<evidence type="ECO:0000256" key="6">
    <source>
        <dbReference type="ARBA" id="ARBA00022723"/>
    </source>
</evidence>
<evidence type="ECO:0000256" key="7">
    <source>
        <dbReference type="ARBA" id="ARBA00022801"/>
    </source>
</evidence>
<dbReference type="EC" id="3.1.3.18" evidence="5 10"/>
<feature type="binding site" evidence="10">
    <location>
        <position position="9"/>
    </location>
    <ligand>
        <name>Mg(2+)</name>
        <dbReference type="ChEBI" id="CHEBI:18420"/>
    </ligand>
</feature>
<dbReference type="Gene3D" id="1.10.150.240">
    <property type="entry name" value="Putative phosphatase, domain 2"/>
    <property type="match status" value="1"/>
</dbReference>
<comment type="cofactor">
    <cofactor evidence="2 10">
        <name>Mg(2+)</name>
        <dbReference type="ChEBI" id="CHEBI:18420"/>
    </cofactor>
</comment>
<dbReference type="InterPro" id="IPR006439">
    <property type="entry name" value="HAD-SF_hydro_IA"/>
</dbReference>
<evidence type="ECO:0000256" key="2">
    <source>
        <dbReference type="ARBA" id="ARBA00001946"/>
    </source>
</evidence>
<feature type="binding site" evidence="10">
    <location>
        <position position="171"/>
    </location>
    <ligand>
        <name>Mg(2+)</name>
        <dbReference type="ChEBI" id="CHEBI:18420"/>
    </ligand>
</feature>
<comment type="pathway">
    <text evidence="3 10">Organic acid metabolism; glycolate biosynthesis; glycolate from 2-phosphoglycolate: step 1/1.</text>
</comment>
<gene>
    <name evidence="11" type="ORF">ACFQ33_03110</name>
</gene>
<protein>
    <recommendedName>
        <fullName evidence="5 10">Phosphoglycolate phosphatase</fullName>
        <shortName evidence="10">PGP</shortName>
        <shortName evidence="10">PGPase</shortName>
        <ecNumber evidence="5 10">3.1.3.18</ecNumber>
    </recommendedName>
</protein>
<organism evidence="11 12">
    <name type="scientific">Mycoplana ramosa</name>
    <name type="common">Mycoplana bullata</name>
    <dbReference type="NCBI Taxonomy" id="40837"/>
    <lineage>
        <taxon>Bacteria</taxon>
        <taxon>Pseudomonadati</taxon>
        <taxon>Pseudomonadota</taxon>
        <taxon>Alphaproteobacteria</taxon>
        <taxon>Hyphomicrobiales</taxon>
        <taxon>Rhizobiaceae</taxon>
        <taxon>Mycoplana</taxon>
    </lineage>
</organism>
<dbReference type="InterPro" id="IPR050155">
    <property type="entry name" value="HAD-like_hydrolase_sf"/>
</dbReference>
<keyword evidence="12" id="KW-1185">Reference proteome</keyword>
<sequence length="228" mass="24086">MTAPLVVFDLDGTLIDTAPDLVSSLNHTIGTAGLEPVTYDDLTYLVGHGGQVMIQRAFALRGQELRQDDLPAMLKIFVDHYAKGMPGESRPYPGLISALDRLEAAGFRLAVCTNKLEGLARRLIDGLGLTSRFAAITGGDTFAVRKPEAAHLLETVRLAGGAPARTVMIGDSLNDVLVARNAGVPSIGVPFGYSDVAIAALEPDHVIGSFDELHADLVESLISRIAAA</sequence>
<evidence type="ECO:0000313" key="11">
    <source>
        <dbReference type="EMBL" id="MFD1326882.1"/>
    </source>
</evidence>
<dbReference type="SFLD" id="SFLDS00003">
    <property type="entry name" value="Haloacid_Dehalogenase"/>
    <property type="match status" value="1"/>
</dbReference>
<dbReference type="InterPro" id="IPR023214">
    <property type="entry name" value="HAD_sf"/>
</dbReference>
<keyword evidence="6 10" id="KW-0479">Metal-binding</keyword>
<evidence type="ECO:0000256" key="1">
    <source>
        <dbReference type="ARBA" id="ARBA00000830"/>
    </source>
</evidence>
<dbReference type="InterPro" id="IPR023198">
    <property type="entry name" value="PGP-like_dom2"/>
</dbReference>
<dbReference type="InterPro" id="IPR036412">
    <property type="entry name" value="HAD-like_sf"/>
</dbReference>
<dbReference type="InterPro" id="IPR041492">
    <property type="entry name" value="HAD_2"/>
</dbReference>
<evidence type="ECO:0000313" key="12">
    <source>
        <dbReference type="Proteomes" id="UP001597173"/>
    </source>
</evidence>
<dbReference type="SFLD" id="SFLDG01129">
    <property type="entry name" value="C1.5:_HAD__Beta-PGM__Phosphata"/>
    <property type="match status" value="1"/>
</dbReference>
<evidence type="ECO:0000256" key="4">
    <source>
        <dbReference type="ARBA" id="ARBA00006171"/>
    </source>
</evidence>
<dbReference type="Proteomes" id="UP001597173">
    <property type="component" value="Unassembled WGS sequence"/>
</dbReference>
<dbReference type="GO" id="GO:0016787">
    <property type="term" value="F:hydrolase activity"/>
    <property type="evidence" value="ECO:0007669"/>
    <property type="project" value="UniProtKB-KW"/>
</dbReference>
<feature type="binding site" evidence="10">
    <location>
        <position position="11"/>
    </location>
    <ligand>
        <name>Mg(2+)</name>
        <dbReference type="ChEBI" id="CHEBI:18420"/>
    </ligand>
</feature>
<proteinExistence type="inferred from homology"/>
<dbReference type="PANTHER" id="PTHR43434:SF1">
    <property type="entry name" value="PHOSPHOGLYCOLATE PHOSPHATASE"/>
    <property type="match status" value="1"/>
</dbReference>
<keyword evidence="8 10" id="KW-0460">Magnesium</keyword>
<dbReference type="SUPFAM" id="SSF56784">
    <property type="entry name" value="HAD-like"/>
    <property type="match status" value="1"/>
</dbReference>
<dbReference type="RefSeq" id="WP_374840185.1">
    <property type="nucleotide sequence ID" value="NZ_JBHEEW010000013.1"/>
</dbReference>
<evidence type="ECO:0000256" key="5">
    <source>
        <dbReference type="ARBA" id="ARBA00013078"/>
    </source>
</evidence>
<reference evidence="12" key="1">
    <citation type="journal article" date="2019" name="Int. J. Syst. Evol. Microbiol.">
        <title>The Global Catalogue of Microorganisms (GCM) 10K type strain sequencing project: providing services to taxonomists for standard genome sequencing and annotation.</title>
        <authorList>
            <consortium name="The Broad Institute Genomics Platform"/>
            <consortium name="The Broad Institute Genome Sequencing Center for Infectious Disease"/>
            <person name="Wu L."/>
            <person name="Ma J."/>
        </authorList>
    </citation>
    <scope>NUCLEOTIDE SEQUENCE [LARGE SCALE GENOMIC DNA]</scope>
    <source>
        <strain evidence="12">CCUG 55609</strain>
    </source>
</reference>
<evidence type="ECO:0000256" key="3">
    <source>
        <dbReference type="ARBA" id="ARBA00004818"/>
    </source>
</evidence>
<accession>A0ABW3YTK9</accession>
<comment type="function">
    <text evidence="10">Specifically catalyzes the dephosphorylation of 2-phosphoglycolate. Is involved in the dissimilation of the intracellular 2-phosphoglycolate formed during the DNA repair of 3'-phosphoglycolate ends, a major class of DNA lesions induced by oxidative stress.</text>
</comment>
<evidence type="ECO:0000256" key="8">
    <source>
        <dbReference type="ARBA" id="ARBA00022842"/>
    </source>
</evidence>